<name>A0A849CJ98_9NOCA</name>
<comment type="caution">
    <text evidence="1">The sequence shown here is derived from an EMBL/GenBank/DDBJ whole genome shotgun (WGS) entry which is preliminary data.</text>
</comment>
<proteinExistence type="predicted"/>
<evidence type="ECO:0000313" key="1">
    <source>
        <dbReference type="EMBL" id="NNH74331.1"/>
    </source>
</evidence>
<evidence type="ECO:0000313" key="2">
    <source>
        <dbReference type="Proteomes" id="UP000586827"/>
    </source>
</evidence>
<organism evidence="1 2">
    <name type="scientific">Nocardia uniformis</name>
    <dbReference type="NCBI Taxonomy" id="53432"/>
    <lineage>
        <taxon>Bacteria</taxon>
        <taxon>Bacillati</taxon>
        <taxon>Actinomycetota</taxon>
        <taxon>Actinomycetes</taxon>
        <taxon>Mycobacteriales</taxon>
        <taxon>Nocardiaceae</taxon>
        <taxon>Nocardia</taxon>
    </lineage>
</organism>
<dbReference type="EMBL" id="JABELX010000013">
    <property type="protein sequence ID" value="NNH74331.1"/>
    <property type="molecule type" value="Genomic_DNA"/>
</dbReference>
<accession>A0A849CJ98</accession>
<gene>
    <name evidence="1" type="ORF">HLB23_31535</name>
</gene>
<dbReference type="AlphaFoldDB" id="A0A849CJ98"/>
<keyword evidence="2" id="KW-1185">Reference proteome</keyword>
<reference evidence="1 2" key="1">
    <citation type="submission" date="2020-05" db="EMBL/GenBank/DDBJ databases">
        <title>MicrobeNet Type strains.</title>
        <authorList>
            <person name="Nicholson A.C."/>
        </authorList>
    </citation>
    <scope>NUCLEOTIDE SEQUENCE [LARGE SCALE GENOMIC DNA]</scope>
    <source>
        <strain evidence="1 2">JCM 3224</strain>
    </source>
</reference>
<dbReference type="Proteomes" id="UP000586827">
    <property type="component" value="Unassembled WGS sequence"/>
</dbReference>
<protein>
    <submittedName>
        <fullName evidence="1">Uncharacterized protein</fullName>
    </submittedName>
</protein>
<dbReference type="RefSeq" id="WP_157552786.1">
    <property type="nucleotide sequence ID" value="NZ_JABELX010000013.1"/>
</dbReference>
<sequence length="52" mass="5775">MEIILVITTTALVLVAAIATRHTPHRRQGPTVAEIQARLAAEQRTFVPLRGW</sequence>